<organism evidence="1 2">
    <name type="scientific">Emergomyces pasteurianus Ep9510</name>
    <dbReference type="NCBI Taxonomy" id="1447872"/>
    <lineage>
        <taxon>Eukaryota</taxon>
        <taxon>Fungi</taxon>
        <taxon>Dikarya</taxon>
        <taxon>Ascomycota</taxon>
        <taxon>Pezizomycotina</taxon>
        <taxon>Eurotiomycetes</taxon>
        <taxon>Eurotiomycetidae</taxon>
        <taxon>Onygenales</taxon>
        <taxon>Ajellomycetaceae</taxon>
        <taxon>Emergomyces</taxon>
    </lineage>
</organism>
<dbReference type="OrthoDB" id="4204806at2759"/>
<evidence type="ECO:0000313" key="1">
    <source>
        <dbReference type="EMBL" id="OJD15176.1"/>
    </source>
</evidence>
<accession>A0A1J9PFE7</accession>
<protein>
    <submittedName>
        <fullName evidence="1">Uncharacterized protein</fullName>
    </submittedName>
</protein>
<name>A0A1J9PFE7_9EURO</name>
<gene>
    <name evidence="1" type="ORF">AJ78_04539</name>
</gene>
<dbReference type="VEuPathDB" id="FungiDB:AJ78_04539"/>
<dbReference type="EMBL" id="LGRN01000171">
    <property type="protein sequence ID" value="OJD15176.1"/>
    <property type="molecule type" value="Genomic_DNA"/>
</dbReference>
<comment type="caution">
    <text evidence="1">The sequence shown here is derived from an EMBL/GenBank/DDBJ whole genome shotgun (WGS) entry which is preliminary data.</text>
</comment>
<sequence length="119" mass="13683">MNQMVWLPEEHWYMAKPKYKEGSLTATVVTFVKGKVRVVQAACNPSETHPTLTLTLSATYNLGKDNYDKKVAFDILKWIFSPDNDHETWLVLIQSYKLSYHGAMQHGDVLSVFHMSYIS</sequence>
<proteinExistence type="predicted"/>
<evidence type="ECO:0000313" key="2">
    <source>
        <dbReference type="Proteomes" id="UP000182235"/>
    </source>
</evidence>
<dbReference type="Proteomes" id="UP000182235">
    <property type="component" value="Unassembled WGS sequence"/>
</dbReference>
<reference evidence="1 2" key="1">
    <citation type="submission" date="2015-07" db="EMBL/GenBank/DDBJ databases">
        <title>Emmonsia species relationships and genome sequence.</title>
        <authorList>
            <consortium name="The Broad Institute Genomics Platform"/>
            <person name="Cuomo C.A."/>
            <person name="Munoz J.F."/>
            <person name="Imamovic A."/>
            <person name="Priest M.E."/>
            <person name="Young S."/>
            <person name="Clay O.K."/>
            <person name="McEwen J.G."/>
        </authorList>
    </citation>
    <scope>NUCLEOTIDE SEQUENCE [LARGE SCALE GENOMIC DNA]</scope>
    <source>
        <strain evidence="1 2">UAMH 9510</strain>
    </source>
</reference>
<keyword evidence="2" id="KW-1185">Reference proteome</keyword>
<dbReference type="AlphaFoldDB" id="A0A1J9PFE7"/>